<protein>
    <recommendedName>
        <fullName evidence="3">Proteasome lid subunit RPN8/RPN11, contains Jab1/MPN metalloenzyme (JAMM) motif</fullName>
    </recommendedName>
</protein>
<dbReference type="Proteomes" id="UP000509750">
    <property type="component" value="Chromosome"/>
</dbReference>
<evidence type="ECO:0000313" key="1">
    <source>
        <dbReference type="EMBL" id="QLG26088.1"/>
    </source>
</evidence>
<dbReference type="AlphaFoldDB" id="A0A7D5GCP7"/>
<name>A0A7D5GCP7_9EURY</name>
<accession>A0A7D5GCP7</accession>
<evidence type="ECO:0000313" key="2">
    <source>
        <dbReference type="Proteomes" id="UP000509750"/>
    </source>
</evidence>
<dbReference type="RefSeq" id="WP_179167663.1">
    <property type="nucleotide sequence ID" value="NZ_CP058529.1"/>
</dbReference>
<evidence type="ECO:0008006" key="3">
    <source>
        <dbReference type="Google" id="ProtNLM"/>
    </source>
</evidence>
<dbReference type="GeneID" id="56027244"/>
<dbReference type="Pfam" id="PF26422">
    <property type="entry name" value="Halo_JAB_MPN"/>
    <property type="match status" value="1"/>
</dbReference>
<gene>
    <name evidence="1" type="ORF">HUG10_00385</name>
</gene>
<keyword evidence="2" id="KW-1185">Reference proteome</keyword>
<sequence>MVLLTRDLLTVLLERAATAEPEGVNVLLDMTPAGELQGDTGGLDPSVPVLTHFYFPEAGGSVRAVFGMDLGTPAGRARFISHPDGDPTLRETDDLAAVVLVTVPPFGESDVSAYDRRGTGLDLRIVDAAPPEERIEEP</sequence>
<dbReference type="EMBL" id="CP058529">
    <property type="protein sequence ID" value="QLG26088.1"/>
    <property type="molecule type" value="Genomic_DNA"/>
</dbReference>
<dbReference type="InterPro" id="IPR058877">
    <property type="entry name" value="JAB/MPN_dom-containing"/>
</dbReference>
<organism evidence="1 2">
    <name type="scientific">Halorarum halophilum</name>
    <dbReference type="NCBI Taxonomy" id="2743090"/>
    <lineage>
        <taxon>Archaea</taxon>
        <taxon>Methanobacteriati</taxon>
        <taxon>Methanobacteriota</taxon>
        <taxon>Stenosarchaea group</taxon>
        <taxon>Halobacteria</taxon>
        <taxon>Halobacteriales</taxon>
        <taxon>Haloferacaceae</taxon>
        <taxon>Halorarum</taxon>
    </lineage>
</organism>
<proteinExistence type="predicted"/>
<reference evidence="1 2" key="1">
    <citation type="submission" date="2020-07" db="EMBL/GenBank/DDBJ databases">
        <title>Gai3-2, isolated from salt lake.</title>
        <authorList>
            <person name="Cui H."/>
            <person name="Shi X."/>
        </authorList>
    </citation>
    <scope>NUCLEOTIDE SEQUENCE [LARGE SCALE GENOMIC DNA]</scope>
    <source>
        <strain evidence="1 2">Gai3-2</strain>
    </source>
</reference>
<dbReference type="KEGG" id="halg:HUG10_00385"/>
<dbReference type="OrthoDB" id="210127at2157"/>